<dbReference type="SUPFAM" id="SSF46785">
    <property type="entry name" value="Winged helix' DNA-binding domain"/>
    <property type="match status" value="1"/>
</dbReference>
<dbReference type="Proteomes" id="UP001596447">
    <property type="component" value="Unassembled WGS sequence"/>
</dbReference>
<gene>
    <name evidence="1" type="ORF">ACFQJ9_00805</name>
    <name evidence="2" type="ORF">ACFQJ9_02125</name>
</gene>
<evidence type="ECO:0008006" key="4">
    <source>
        <dbReference type="Google" id="ProtNLM"/>
    </source>
</evidence>
<reference evidence="1" key="1">
    <citation type="journal article" date="2014" name="Int. J. Syst. Evol. Microbiol.">
        <title>Complete genome sequence of Corynebacterium casei LMG S-19264T (=DSM 44701T), isolated from a smear-ripened cheese.</title>
        <authorList>
            <consortium name="US DOE Joint Genome Institute (JGI-PGF)"/>
            <person name="Walter F."/>
            <person name="Albersmeier A."/>
            <person name="Kalinowski J."/>
            <person name="Ruckert C."/>
        </authorList>
    </citation>
    <scope>NUCLEOTIDE SEQUENCE [LARGE SCALE GENOMIC DNA]</scope>
    <source>
        <strain evidence="1">NBRC 114356</strain>
    </source>
</reference>
<dbReference type="RefSeq" id="WP_279530342.1">
    <property type="nucleotide sequence ID" value="NZ_CP122313.1"/>
</dbReference>
<dbReference type="EMBL" id="JBHTAR010000003">
    <property type="protein sequence ID" value="MFC7198289.1"/>
    <property type="molecule type" value="Genomic_DNA"/>
</dbReference>
<dbReference type="Pfam" id="PF25212">
    <property type="entry name" value="HVO_A0114"/>
    <property type="match status" value="1"/>
</dbReference>
<evidence type="ECO:0000313" key="2">
    <source>
        <dbReference type="EMBL" id="MFC7198289.1"/>
    </source>
</evidence>
<keyword evidence="3" id="KW-1185">Reference proteome</keyword>
<evidence type="ECO:0000313" key="3">
    <source>
        <dbReference type="Proteomes" id="UP001596447"/>
    </source>
</evidence>
<proteinExistence type="predicted"/>
<dbReference type="AlphaFoldDB" id="A0ABD5YWD3"/>
<sequence>MTQTLYVTIGSPDRSGLEDCLKVIDSSEDVTPHNPTLAIEDLETFGRVFRSTNLELLEAIVEHDPASIRELARLVDRNPPEVLGNVNELADYGLLKLEEDGQAKRPVVWYDEIDVDLPLTSTGAQRDRANA</sequence>
<reference evidence="1" key="3">
    <citation type="submission" date="2024-09" db="EMBL/GenBank/DDBJ databases">
        <authorList>
            <person name="Sun Q."/>
        </authorList>
    </citation>
    <scope>NUCLEOTIDE SEQUENCE</scope>
    <source>
        <strain evidence="1">NBRC 114356</strain>
    </source>
</reference>
<accession>A0ABD5YWD3</accession>
<dbReference type="InterPro" id="IPR036390">
    <property type="entry name" value="WH_DNA-bd_sf"/>
</dbReference>
<name>A0ABD5YWD3_9EURY</name>
<reference evidence="3" key="2">
    <citation type="journal article" date="2019" name="Int. J. Syst. Evol. Microbiol.">
        <title>The Global Catalogue of Microorganisms (GCM) 10K type strain sequencing project: providing services to taxonomists for standard genome sequencing and annotation.</title>
        <authorList>
            <consortium name="The Broad Institute Genomics Platform"/>
            <consortium name="The Broad Institute Genome Sequencing Center for Infectious Disease"/>
            <person name="Wu L."/>
            <person name="Ma J."/>
        </authorList>
    </citation>
    <scope>NUCLEOTIDE SEQUENCE [LARGE SCALE GENOMIC DNA]</scope>
    <source>
        <strain evidence="3">XZGYJ-43</strain>
    </source>
</reference>
<dbReference type="EMBL" id="JBHTAR010000003">
    <property type="protein sequence ID" value="MFC7198048.1"/>
    <property type="molecule type" value="Genomic_DNA"/>
</dbReference>
<organism evidence="1 3">
    <name type="scientific">Halospeciosus flavus</name>
    <dbReference type="NCBI Taxonomy" id="3032283"/>
    <lineage>
        <taxon>Archaea</taxon>
        <taxon>Methanobacteriati</taxon>
        <taxon>Methanobacteriota</taxon>
        <taxon>Stenosarchaea group</taxon>
        <taxon>Halobacteria</taxon>
        <taxon>Halobacteriales</taxon>
        <taxon>Halobacteriaceae</taxon>
        <taxon>Halospeciosus</taxon>
    </lineage>
</organism>
<dbReference type="InterPro" id="IPR036388">
    <property type="entry name" value="WH-like_DNA-bd_sf"/>
</dbReference>
<dbReference type="Gene3D" id="1.10.10.10">
    <property type="entry name" value="Winged helix-like DNA-binding domain superfamily/Winged helix DNA-binding domain"/>
    <property type="match status" value="1"/>
</dbReference>
<evidence type="ECO:0000313" key="1">
    <source>
        <dbReference type="EMBL" id="MFC7198048.1"/>
    </source>
</evidence>
<protein>
    <recommendedName>
        <fullName evidence="4">Transcriptional regulator</fullName>
    </recommendedName>
</protein>
<comment type="caution">
    <text evidence="1">The sequence shown here is derived from an EMBL/GenBank/DDBJ whole genome shotgun (WGS) entry which is preliminary data.</text>
</comment>